<dbReference type="AlphaFoldDB" id="A0A7W4YRM8"/>
<feature type="region of interest" description="Disordered" evidence="1">
    <location>
        <begin position="1"/>
        <end position="24"/>
    </location>
</feature>
<comment type="caution">
    <text evidence="2">The sequence shown here is derived from an EMBL/GenBank/DDBJ whole genome shotgun (WGS) entry which is preliminary data.</text>
</comment>
<dbReference type="EMBL" id="JACHWF010000002">
    <property type="protein sequence ID" value="MBB3007231.1"/>
    <property type="molecule type" value="Genomic_DNA"/>
</dbReference>
<reference evidence="2 3" key="1">
    <citation type="submission" date="2020-08" db="EMBL/GenBank/DDBJ databases">
        <title>Genomic Encyclopedia of Type Strains, Phase IV (KMG-V): Genome sequencing to study the core and pangenomes of soil and plant-associated prokaryotes.</title>
        <authorList>
            <person name="Whitman W."/>
        </authorList>
    </citation>
    <scope>NUCLEOTIDE SEQUENCE [LARGE SCALE GENOMIC DNA]</scope>
    <source>
        <strain evidence="2 3">SLV-2362</strain>
    </source>
</reference>
<proteinExistence type="predicted"/>
<evidence type="ECO:0000256" key="1">
    <source>
        <dbReference type="SAM" id="MobiDB-lite"/>
    </source>
</evidence>
<keyword evidence="3" id="KW-1185">Reference proteome</keyword>
<accession>A0A7W4YRM8</accession>
<sequence length="36" mass="4057">MADCKRPGVRKFRTDPSRVTLDGPVLDEEERRAIAA</sequence>
<feature type="compositionally biased region" description="Basic and acidic residues" evidence="1">
    <location>
        <begin position="1"/>
        <end position="16"/>
    </location>
</feature>
<protein>
    <submittedName>
        <fullName evidence="2">Uncharacterized protein</fullName>
    </submittedName>
</protein>
<dbReference type="Proteomes" id="UP000578036">
    <property type="component" value="Unassembled WGS sequence"/>
</dbReference>
<name>A0A7W4YRM8_9BURK</name>
<gene>
    <name evidence="2" type="ORF">FHX61_001879</name>
</gene>
<organism evidence="2 3">
    <name type="scientific">Cupriavidus alkaliphilus</name>
    <dbReference type="NCBI Taxonomy" id="942866"/>
    <lineage>
        <taxon>Bacteria</taxon>
        <taxon>Pseudomonadati</taxon>
        <taxon>Pseudomonadota</taxon>
        <taxon>Betaproteobacteria</taxon>
        <taxon>Burkholderiales</taxon>
        <taxon>Burkholderiaceae</taxon>
        <taxon>Cupriavidus</taxon>
    </lineage>
</organism>
<evidence type="ECO:0000313" key="3">
    <source>
        <dbReference type="Proteomes" id="UP000578036"/>
    </source>
</evidence>
<evidence type="ECO:0000313" key="2">
    <source>
        <dbReference type="EMBL" id="MBB3007231.1"/>
    </source>
</evidence>